<dbReference type="EMBL" id="BARW01013052">
    <property type="protein sequence ID" value="GAI75562.1"/>
    <property type="molecule type" value="Genomic_DNA"/>
</dbReference>
<gene>
    <name evidence="1" type="ORF">S12H4_24182</name>
</gene>
<name>X1R4A8_9ZZZZ</name>
<comment type="caution">
    <text evidence="1">The sequence shown here is derived from an EMBL/GenBank/DDBJ whole genome shotgun (WGS) entry which is preliminary data.</text>
</comment>
<dbReference type="AlphaFoldDB" id="X1R4A8"/>
<proteinExistence type="predicted"/>
<evidence type="ECO:0000313" key="1">
    <source>
        <dbReference type="EMBL" id="GAI75562.1"/>
    </source>
</evidence>
<reference evidence="1" key="1">
    <citation type="journal article" date="2014" name="Front. Microbiol.">
        <title>High frequency of phylogenetically diverse reductive dehalogenase-homologous genes in deep subseafloor sedimentary metagenomes.</title>
        <authorList>
            <person name="Kawai M."/>
            <person name="Futagami T."/>
            <person name="Toyoda A."/>
            <person name="Takaki Y."/>
            <person name="Nishi S."/>
            <person name="Hori S."/>
            <person name="Arai W."/>
            <person name="Tsubouchi T."/>
            <person name="Morono Y."/>
            <person name="Uchiyama I."/>
            <person name="Ito T."/>
            <person name="Fujiyama A."/>
            <person name="Inagaki F."/>
            <person name="Takami H."/>
        </authorList>
    </citation>
    <scope>NUCLEOTIDE SEQUENCE</scope>
    <source>
        <strain evidence="1">Expedition CK06-06</strain>
    </source>
</reference>
<protein>
    <recommendedName>
        <fullName evidence="2">RNA-binding protein</fullName>
    </recommendedName>
</protein>
<evidence type="ECO:0008006" key="2">
    <source>
        <dbReference type="Google" id="ProtNLM"/>
    </source>
</evidence>
<sequence length="43" mass="4734">MKELIEYIAKSLVDQPDAVKVTAVEGERTSVIVKTMEGGDINR</sequence>
<organism evidence="1">
    <name type="scientific">marine sediment metagenome</name>
    <dbReference type="NCBI Taxonomy" id="412755"/>
    <lineage>
        <taxon>unclassified sequences</taxon>
        <taxon>metagenomes</taxon>
        <taxon>ecological metagenomes</taxon>
    </lineage>
</organism>
<accession>X1R4A8</accession>